<dbReference type="SUPFAM" id="SSF51197">
    <property type="entry name" value="Clavaminate synthase-like"/>
    <property type="match status" value="1"/>
</dbReference>
<dbReference type="AlphaFoldDB" id="A0A382JXV3"/>
<protein>
    <recommendedName>
        <fullName evidence="2">Fe2OG dioxygenase domain-containing protein</fullName>
    </recommendedName>
</protein>
<dbReference type="Gene3D" id="2.60.120.620">
    <property type="entry name" value="q2cbj1_9rhob like domain"/>
    <property type="match status" value="1"/>
</dbReference>
<name>A0A382JXV3_9ZZZZ</name>
<dbReference type="GO" id="GO:0016491">
    <property type="term" value="F:oxidoreductase activity"/>
    <property type="evidence" value="ECO:0007669"/>
    <property type="project" value="UniProtKB-ARBA"/>
</dbReference>
<dbReference type="EMBL" id="UINC01076529">
    <property type="protein sequence ID" value="SVC15787.1"/>
    <property type="molecule type" value="Genomic_DNA"/>
</dbReference>
<dbReference type="GO" id="GO:0046872">
    <property type="term" value="F:metal ion binding"/>
    <property type="evidence" value="ECO:0007669"/>
    <property type="project" value="UniProtKB-ARBA"/>
</dbReference>
<dbReference type="PANTHER" id="PTHR20883:SF48">
    <property type="entry name" value="ECTOINE DIOXYGENASE"/>
    <property type="match status" value="1"/>
</dbReference>
<evidence type="ECO:0000313" key="1">
    <source>
        <dbReference type="EMBL" id="SVC15787.1"/>
    </source>
</evidence>
<gene>
    <name evidence="1" type="ORF">METZ01_LOCUS268641</name>
</gene>
<accession>A0A382JXV3</accession>
<dbReference type="InterPro" id="IPR008775">
    <property type="entry name" value="Phytyl_CoA_dOase-like"/>
</dbReference>
<sequence>MPILTDEQVSRYWSDGWLAPIDVLTTGEASAILAALEEAETRYPEDLHGGHRNNAHLVLPFLADLALHPTILGCVASLVDRPAALLNSVLFIKNPDTTTYVSWHQDSTYMGIEGTDMVTAWLALTPSTSDNGCVAMAPATHLDGIRPHEDRYGPDNILTRGQHVTGFDPNTAVDVVLQPGQMSLHHPHLIHGSRPNGSGARRVGVAFQSYVGVDAHPERGEHHVLAVGDAPVDPAFLVVPRPKVEMTAEGRAVRASANAALSDVLYHDATERRSY</sequence>
<organism evidence="1">
    <name type="scientific">marine metagenome</name>
    <dbReference type="NCBI Taxonomy" id="408172"/>
    <lineage>
        <taxon>unclassified sequences</taxon>
        <taxon>metagenomes</taxon>
        <taxon>ecological metagenomes</taxon>
    </lineage>
</organism>
<proteinExistence type="predicted"/>
<reference evidence="1" key="1">
    <citation type="submission" date="2018-05" db="EMBL/GenBank/DDBJ databases">
        <authorList>
            <person name="Lanie J.A."/>
            <person name="Ng W.-L."/>
            <person name="Kazmierczak K.M."/>
            <person name="Andrzejewski T.M."/>
            <person name="Davidsen T.M."/>
            <person name="Wayne K.J."/>
            <person name="Tettelin H."/>
            <person name="Glass J.I."/>
            <person name="Rusch D."/>
            <person name="Podicherti R."/>
            <person name="Tsui H.-C.T."/>
            <person name="Winkler M.E."/>
        </authorList>
    </citation>
    <scope>NUCLEOTIDE SEQUENCE</scope>
</reference>
<dbReference type="Pfam" id="PF05721">
    <property type="entry name" value="PhyH"/>
    <property type="match status" value="1"/>
</dbReference>
<evidence type="ECO:0008006" key="2">
    <source>
        <dbReference type="Google" id="ProtNLM"/>
    </source>
</evidence>
<dbReference type="PANTHER" id="PTHR20883">
    <property type="entry name" value="PHYTANOYL-COA DIOXYGENASE DOMAIN CONTAINING 1"/>
    <property type="match status" value="1"/>
</dbReference>